<evidence type="ECO:0000313" key="3">
    <source>
        <dbReference type="Proteomes" id="UP000061432"/>
    </source>
</evidence>
<dbReference type="PATRIC" id="fig|270351.10.peg.5361"/>
<dbReference type="InterPro" id="IPR028939">
    <property type="entry name" value="P5C_Rdtase_cat_N"/>
</dbReference>
<protein>
    <submittedName>
        <fullName evidence="2">Predicted dinucleotide-binding enzymes</fullName>
    </submittedName>
</protein>
<dbReference type="EMBL" id="AP014705">
    <property type="protein sequence ID" value="BAQ48413.1"/>
    <property type="molecule type" value="Genomic_DNA"/>
</dbReference>
<keyword evidence="2" id="KW-0614">Plasmid</keyword>
<dbReference type="KEGG" id="maqu:Maq22A_1p30245"/>
<dbReference type="AlphaFoldDB" id="A0A0C6FIS4"/>
<dbReference type="Proteomes" id="UP000061432">
    <property type="component" value="Plasmid pMaq22A_1p"/>
</dbReference>
<proteinExistence type="predicted"/>
<reference evidence="3" key="2">
    <citation type="submission" date="2015-01" db="EMBL/GenBank/DDBJ databases">
        <title>Complete genome sequence of Methylobacterium aquaticum strain 22A.</title>
        <authorList>
            <person name="Tani A."/>
            <person name="Ogura Y."/>
            <person name="Hayashi T."/>
        </authorList>
    </citation>
    <scope>NUCLEOTIDE SEQUENCE [LARGE SCALE GENOMIC DNA]</scope>
    <source>
        <strain evidence="3">MA-22A</strain>
        <plasmid evidence="3">Plasmid pMaq22A_1p DNA</plasmid>
    </source>
</reference>
<dbReference type="RefSeq" id="WP_060849669.1">
    <property type="nucleotide sequence ID" value="NZ_AP014705.1"/>
</dbReference>
<accession>A0A0C6FIS4</accession>
<evidence type="ECO:0000259" key="1">
    <source>
        <dbReference type="Pfam" id="PF03807"/>
    </source>
</evidence>
<sequence length="59" mass="6130">MPTPGIIGAGRISRAVASAPARRGITAMLASRRSPDSLRETVVALDPSIAARRCRPSTS</sequence>
<organism evidence="2 3">
    <name type="scientific">Methylobacterium aquaticum</name>
    <dbReference type="NCBI Taxonomy" id="270351"/>
    <lineage>
        <taxon>Bacteria</taxon>
        <taxon>Pseudomonadati</taxon>
        <taxon>Pseudomonadota</taxon>
        <taxon>Alphaproteobacteria</taxon>
        <taxon>Hyphomicrobiales</taxon>
        <taxon>Methylobacteriaceae</taxon>
        <taxon>Methylobacterium</taxon>
    </lineage>
</organism>
<reference evidence="2 3" key="1">
    <citation type="journal article" date="2015" name="Genome Announc.">
        <title>Complete Genome Sequence of Methylobacterium aquaticum Strain 22A, Isolated from Racomitrium japonicum Moss.</title>
        <authorList>
            <person name="Tani A."/>
            <person name="Ogura Y."/>
            <person name="Hayashi T."/>
            <person name="Kimbara K."/>
        </authorList>
    </citation>
    <scope>NUCLEOTIDE SEQUENCE [LARGE SCALE GENOMIC DNA]</scope>
    <source>
        <strain evidence="2 3">MA-22A</strain>
        <plasmid evidence="3">Plasmid pMaq22A_1p DNA</plasmid>
    </source>
</reference>
<dbReference type="Pfam" id="PF03807">
    <property type="entry name" value="F420_oxidored"/>
    <property type="match status" value="1"/>
</dbReference>
<evidence type="ECO:0000313" key="2">
    <source>
        <dbReference type="EMBL" id="BAQ48413.1"/>
    </source>
</evidence>
<name>A0A0C6FIS4_9HYPH</name>
<dbReference type="OrthoDB" id="1523398at2"/>
<gene>
    <name evidence="2" type="ORF">Maq22A_1p30245</name>
</gene>
<dbReference type="Gene3D" id="3.40.50.720">
    <property type="entry name" value="NAD(P)-binding Rossmann-like Domain"/>
    <property type="match status" value="1"/>
</dbReference>
<feature type="domain" description="Pyrroline-5-carboxylate reductase catalytic N-terminal" evidence="1">
    <location>
        <begin position="5"/>
        <end position="50"/>
    </location>
</feature>
<geneLocation type="plasmid" evidence="3">
    <name>pMaq22A_1p DNA</name>
</geneLocation>